<keyword evidence="21" id="KW-1185">Reference proteome</keyword>
<comment type="similarity">
    <text evidence="4">Belongs to the glycosyltransferase 29 family.</text>
</comment>
<keyword evidence="5" id="KW-0964">Secreted</keyword>
<dbReference type="GO" id="GO:0032580">
    <property type="term" value="C:Golgi cisterna membrane"/>
    <property type="evidence" value="ECO:0007669"/>
    <property type="project" value="UniProtKB-SubCell"/>
</dbReference>
<evidence type="ECO:0000256" key="1">
    <source>
        <dbReference type="ARBA" id="ARBA00004447"/>
    </source>
</evidence>
<name>A0A7F5QZ66_AGRPL</name>
<dbReference type="GO" id="GO:0003835">
    <property type="term" value="F:beta-galactoside alpha-2,6-sialyltransferase activity"/>
    <property type="evidence" value="ECO:0007669"/>
    <property type="project" value="UniProtKB-EC"/>
</dbReference>
<keyword evidence="7" id="KW-0808">Transferase</keyword>
<evidence type="ECO:0000256" key="20">
    <source>
        <dbReference type="ARBA" id="ARBA00080062"/>
    </source>
</evidence>
<dbReference type="Pfam" id="PF00777">
    <property type="entry name" value="Glyco_transf_29"/>
    <property type="match status" value="1"/>
</dbReference>
<evidence type="ECO:0000256" key="19">
    <source>
        <dbReference type="ARBA" id="ARBA00076676"/>
    </source>
</evidence>
<proteinExistence type="inferred from homology"/>
<organism evidence="21 22">
    <name type="scientific">Agrilus planipennis</name>
    <name type="common">Emerald ash borer</name>
    <name type="synonym">Agrilus marcopoli</name>
    <dbReference type="NCBI Taxonomy" id="224129"/>
    <lineage>
        <taxon>Eukaryota</taxon>
        <taxon>Metazoa</taxon>
        <taxon>Ecdysozoa</taxon>
        <taxon>Arthropoda</taxon>
        <taxon>Hexapoda</taxon>
        <taxon>Insecta</taxon>
        <taxon>Pterygota</taxon>
        <taxon>Neoptera</taxon>
        <taxon>Endopterygota</taxon>
        <taxon>Coleoptera</taxon>
        <taxon>Polyphaga</taxon>
        <taxon>Elateriformia</taxon>
        <taxon>Buprestoidea</taxon>
        <taxon>Buprestidae</taxon>
        <taxon>Agrilinae</taxon>
        <taxon>Agrilus</taxon>
    </lineage>
</organism>
<protein>
    <recommendedName>
        <fullName evidence="17">Beta-galactoside alpha-2,6-sialyltransferase 1</fullName>
        <ecNumber evidence="16">2.4.3.1</ecNumber>
    </recommendedName>
    <alternativeName>
        <fullName evidence="20">CMP-N-acetylneuraminate-beta-galactosamide-alpha-2,6-sialyltransferase 1</fullName>
    </alternativeName>
    <alternativeName>
        <fullName evidence="19">ST6Gal I</fullName>
    </alternativeName>
    <alternativeName>
        <fullName evidence="18">Sialyltransferase 1</fullName>
    </alternativeName>
</protein>
<keyword evidence="10" id="KW-1133">Transmembrane helix</keyword>
<evidence type="ECO:0000256" key="16">
    <source>
        <dbReference type="ARBA" id="ARBA00034329"/>
    </source>
</evidence>
<evidence type="ECO:0000256" key="10">
    <source>
        <dbReference type="ARBA" id="ARBA00022989"/>
    </source>
</evidence>
<dbReference type="Proteomes" id="UP000192223">
    <property type="component" value="Unplaced"/>
</dbReference>
<dbReference type="EC" id="2.4.3.1" evidence="16"/>
<dbReference type="GeneID" id="108741149"/>
<evidence type="ECO:0000256" key="5">
    <source>
        <dbReference type="ARBA" id="ARBA00022525"/>
    </source>
</evidence>
<sequence>LPRKELFDNRYFKSCAVVASSGALRGSNLGRTIDSYNVVLRFNNAPTKGFESDVGRKTTLRIVNSQVVSKEGFLQSKLFENVTLVVWDPSNYTSTLEDWYHHPEHQFFTNYRKYKTKFLKSRFFIVNPKSLWDLWTFLQSSMIYRIRKNPPSSGFLGISILLPHCDYVDVFEYIPSVRVSRRCHYYDRTDNPACTFGVWHPLAAEKLLSYFLNTANDTSVFQTGFIRIPGYQVTQ</sequence>
<comment type="pathway">
    <text evidence="3">Protein modification; protein glycosylation.</text>
</comment>
<dbReference type="PANTHER" id="PTHR46059:SF1">
    <property type="entry name" value="BETA-GALACTOSIDE ALPHA-2,6-SIALYLTRANSFERASE"/>
    <property type="match status" value="1"/>
</dbReference>
<dbReference type="RefSeq" id="XP_025830591.1">
    <property type="nucleotide sequence ID" value="XM_025974806.1"/>
</dbReference>
<evidence type="ECO:0000313" key="22">
    <source>
        <dbReference type="RefSeq" id="XP_025830591.1"/>
    </source>
</evidence>
<evidence type="ECO:0000256" key="12">
    <source>
        <dbReference type="ARBA" id="ARBA00023136"/>
    </source>
</evidence>
<evidence type="ECO:0000256" key="4">
    <source>
        <dbReference type="ARBA" id="ARBA00006003"/>
    </source>
</evidence>
<dbReference type="KEGG" id="apln:108741149"/>
<evidence type="ECO:0000256" key="14">
    <source>
        <dbReference type="ARBA" id="ARBA00023180"/>
    </source>
</evidence>
<gene>
    <name evidence="22" type="primary">LOC108741149</name>
</gene>
<evidence type="ECO:0000256" key="6">
    <source>
        <dbReference type="ARBA" id="ARBA00022676"/>
    </source>
</evidence>
<evidence type="ECO:0000256" key="17">
    <source>
        <dbReference type="ARBA" id="ARBA00069321"/>
    </source>
</evidence>
<evidence type="ECO:0000256" key="13">
    <source>
        <dbReference type="ARBA" id="ARBA00023157"/>
    </source>
</evidence>
<accession>A0A7F5QZ66</accession>
<keyword evidence="12" id="KW-0472">Membrane</keyword>
<dbReference type="CTD" id="37950"/>
<evidence type="ECO:0000256" key="8">
    <source>
        <dbReference type="ARBA" id="ARBA00022692"/>
    </source>
</evidence>
<evidence type="ECO:0000256" key="7">
    <source>
        <dbReference type="ARBA" id="ARBA00022679"/>
    </source>
</evidence>
<dbReference type="FunFam" id="3.90.1480.20:FF:000012">
    <property type="entry name" value="ST6 beta-galactoside alpha-2,6-sialyltransferase 1"/>
    <property type="match status" value="1"/>
</dbReference>
<evidence type="ECO:0000256" key="2">
    <source>
        <dbReference type="ARBA" id="ARBA00004613"/>
    </source>
</evidence>
<dbReference type="InterPro" id="IPR001675">
    <property type="entry name" value="Glyco_trans_29"/>
</dbReference>
<keyword evidence="14" id="KW-0325">Glycoprotein</keyword>
<keyword evidence="8" id="KW-0812">Transmembrane</keyword>
<dbReference type="PANTHER" id="PTHR46059">
    <property type="entry name" value="BETA-GALACTOSIDE ALPHA-2,6-SIALYLTRANSFERASE"/>
    <property type="match status" value="1"/>
</dbReference>
<dbReference type="AlphaFoldDB" id="A0A7F5QZ66"/>
<evidence type="ECO:0000256" key="3">
    <source>
        <dbReference type="ARBA" id="ARBA00004922"/>
    </source>
</evidence>
<evidence type="ECO:0000313" key="21">
    <source>
        <dbReference type="Proteomes" id="UP000192223"/>
    </source>
</evidence>
<feature type="non-terminal residue" evidence="22">
    <location>
        <position position="1"/>
    </location>
</feature>
<dbReference type="OrthoDB" id="10264956at2759"/>
<evidence type="ECO:0000256" key="18">
    <source>
        <dbReference type="ARBA" id="ARBA00076526"/>
    </source>
</evidence>
<reference evidence="22" key="1">
    <citation type="submission" date="2025-08" db="UniProtKB">
        <authorList>
            <consortium name="RefSeq"/>
        </authorList>
    </citation>
    <scope>IDENTIFICATION</scope>
    <source>
        <tissue evidence="22">Entire body</tissue>
    </source>
</reference>
<keyword evidence="9" id="KW-0735">Signal-anchor</keyword>
<dbReference type="GO" id="GO:0005576">
    <property type="term" value="C:extracellular region"/>
    <property type="evidence" value="ECO:0007669"/>
    <property type="project" value="UniProtKB-SubCell"/>
</dbReference>
<dbReference type="InterPro" id="IPR038578">
    <property type="entry name" value="GT29-like_sf"/>
</dbReference>
<keyword evidence="6" id="KW-0328">Glycosyltransferase</keyword>
<dbReference type="GO" id="GO:0097503">
    <property type="term" value="P:sialylation"/>
    <property type="evidence" value="ECO:0007669"/>
    <property type="project" value="TreeGrafter"/>
</dbReference>
<evidence type="ECO:0000256" key="15">
    <source>
        <dbReference type="ARBA" id="ARBA00034249"/>
    </source>
</evidence>
<comment type="subcellular location">
    <subcellularLocation>
        <location evidence="1">Golgi apparatus</location>
        <location evidence="1">Golgi stack membrane</location>
        <topology evidence="1">Single-pass type II membrane protein</topology>
    </subcellularLocation>
    <subcellularLocation>
        <location evidence="2">Secreted</location>
    </subcellularLocation>
</comment>
<dbReference type="InParanoid" id="A0A7F5QZ66"/>
<dbReference type="Gene3D" id="3.90.1480.20">
    <property type="entry name" value="Glycosyl transferase family 29"/>
    <property type="match status" value="1"/>
</dbReference>
<keyword evidence="11" id="KW-0333">Golgi apparatus</keyword>
<comment type="catalytic activity">
    <reaction evidence="15">
        <text>a beta-D-galactoside + CMP-N-acetyl-beta-neuraminate = an N-acetyl-alpha-neuraminyl-(2-&gt;6)-beta-D-galactosyl derivative + CMP + H(+)</text>
        <dbReference type="Rhea" id="RHEA:52104"/>
        <dbReference type="ChEBI" id="CHEBI:15378"/>
        <dbReference type="ChEBI" id="CHEBI:28034"/>
        <dbReference type="ChEBI" id="CHEBI:57812"/>
        <dbReference type="ChEBI" id="CHEBI:60377"/>
        <dbReference type="ChEBI" id="CHEBI:136398"/>
        <dbReference type="EC" id="2.4.3.1"/>
    </reaction>
</comment>
<evidence type="ECO:0000256" key="11">
    <source>
        <dbReference type="ARBA" id="ARBA00023034"/>
    </source>
</evidence>
<evidence type="ECO:0000256" key="9">
    <source>
        <dbReference type="ARBA" id="ARBA00022968"/>
    </source>
</evidence>
<keyword evidence="13" id="KW-1015">Disulfide bond</keyword>